<protein>
    <recommendedName>
        <fullName evidence="1">thiosulfate sulfurtransferase</fullName>
        <ecNumber evidence="1">2.8.1.1</ecNumber>
    </recommendedName>
</protein>
<evidence type="ECO:0000256" key="4">
    <source>
        <dbReference type="SAM" id="SignalP"/>
    </source>
</evidence>
<dbReference type="OrthoDB" id="9770030at2"/>
<proteinExistence type="predicted"/>
<evidence type="ECO:0000313" key="6">
    <source>
        <dbReference type="EMBL" id="QEK12918.1"/>
    </source>
</evidence>
<dbReference type="PROSITE" id="PS00380">
    <property type="entry name" value="RHODANESE_1"/>
    <property type="match status" value="1"/>
</dbReference>
<dbReference type="CDD" id="cd01449">
    <property type="entry name" value="TST_Repeat_2"/>
    <property type="match status" value="1"/>
</dbReference>
<feature type="domain" description="Rhodanese" evidence="5">
    <location>
        <begin position="324"/>
        <end position="445"/>
    </location>
</feature>
<feature type="chain" id="PRO_5038336877" description="thiosulfate sulfurtransferase" evidence="4">
    <location>
        <begin position="22"/>
        <end position="450"/>
    </location>
</feature>
<feature type="domain" description="Rhodanese" evidence="5">
    <location>
        <begin position="185"/>
        <end position="291"/>
    </location>
</feature>
<dbReference type="InterPro" id="IPR051126">
    <property type="entry name" value="Thiosulfate_sulfurtransferase"/>
</dbReference>
<name>A0A5C0SI92_CRATE</name>
<accession>A0A5C0SI92</accession>
<dbReference type="PANTHER" id="PTHR43855">
    <property type="entry name" value="THIOSULFATE SULFURTRANSFERASE"/>
    <property type="match status" value="1"/>
</dbReference>
<feature type="domain" description="Rhodanese" evidence="5">
    <location>
        <begin position="51"/>
        <end position="158"/>
    </location>
</feature>
<organism evidence="6 7">
    <name type="scientific">Crassaminicella thermophila</name>
    <dbReference type="NCBI Taxonomy" id="2599308"/>
    <lineage>
        <taxon>Bacteria</taxon>
        <taxon>Bacillati</taxon>
        <taxon>Bacillota</taxon>
        <taxon>Clostridia</taxon>
        <taxon>Eubacteriales</taxon>
        <taxon>Clostridiaceae</taxon>
        <taxon>Crassaminicella</taxon>
    </lineage>
</organism>
<dbReference type="InterPro" id="IPR001307">
    <property type="entry name" value="Thiosulphate_STrfase_CS"/>
</dbReference>
<dbReference type="PROSITE" id="PS50206">
    <property type="entry name" value="RHODANESE_3"/>
    <property type="match status" value="3"/>
</dbReference>
<keyword evidence="4" id="KW-0732">Signal</keyword>
<evidence type="ECO:0000256" key="3">
    <source>
        <dbReference type="ARBA" id="ARBA00047549"/>
    </source>
</evidence>
<sequence>MKKRGKILSFMILLLIFTAFTGCKAKTIESGQITETAERTISTKELSEKLGSPEFVVVDVRSEAQYNGWKLEGEVRGGHIRGAVDFPLSWTNDLKKEDLKDLLESKGITADKTVVLYDTLGDKSPAMAEILKGLGYENILVYEAGMMEWAGNDTLPMDKLANYEKLVYPEWINALIKGENPDTYPGKGYKIFEVSWGEGKEYKEGHIPGAVHLDTNELEEEPLWNRVSDKDIEKMLLRNGITYDTTVVLYGSDTTAAARAASIMMYAGVEDVRILNGGFGAWTEAGLDIETEVQSPVPVEAFGIAVPAHPEYIIDTKEAKEILADENAELASVRSWEEYIGETSGYTYIKPKGRIAGATWAHAGSDPYHMEDYRNVNNTMRNYHEIAKNWEDWDITSDKKVAFFCGTGWRASEAFFDAYLMGWDKIAVYDGGWYEWSMDEANPVETGEPK</sequence>
<dbReference type="RefSeq" id="WP_148810054.1">
    <property type="nucleotide sequence ID" value="NZ_CP042243.1"/>
</dbReference>
<keyword evidence="2" id="KW-0677">Repeat</keyword>
<dbReference type="Gene3D" id="3.40.250.10">
    <property type="entry name" value="Rhodanese-like domain"/>
    <property type="match status" value="3"/>
</dbReference>
<dbReference type="SMART" id="SM00450">
    <property type="entry name" value="RHOD"/>
    <property type="match status" value="3"/>
</dbReference>
<dbReference type="InterPro" id="IPR036873">
    <property type="entry name" value="Rhodanese-like_dom_sf"/>
</dbReference>
<dbReference type="GO" id="GO:0004792">
    <property type="term" value="F:thiosulfate-cyanide sulfurtransferase activity"/>
    <property type="evidence" value="ECO:0007669"/>
    <property type="project" value="UniProtKB-EC"/>
</dbReference>
<evidence type="ECO:0000313" key="7">
    <source>
        <dbReference type="Proteomes" id="UP000324646"/>
    </source>
</evidence>
<dbReference type="PANTHER" id="PTHR43855:SF1">
    <property type="entry name" value="THIOSULFATE SULFURTRANSFERASE"/>
    <property type="match status" value="1"/>
</dbReference>
<evidence type="ECO:0000256" key="1">
    <source>
        <dbReference type="ARBA" id="ARBA00012245"/>
    </source>
</evidence>
<dbReference type="AlphaFoldDB" id="A0A5C0SI92"/>
<reference evidence="6 7" key="1">
    <citation type="submission" date="2019-07" db="EMBL/GenBank/DDBJ databases">
        <title>Complete genome of Crassaminicella thermophila SY095.</title>
        <authorList>
            <person name="Li X."/>
        </authorList>
    </citation>
    <scope>NUCLEOTIDE SEQUENCE [LARGE SCALE GENOMIC DNA]</scope>
    <source>
        <strain evidence="6 7">SY095</strain>
    </source>
</reference>
<dbReference type="KEGG" id="crs:FQB35_11615"/>
<keyword evidence="6" id="KW-0808">Transferase</keyword>
<dbReference type="EMBL" id="CP042243">
    <property type="protein sequence ID" value="QEK12918.1"/>
    <property type="molecule type" value="Genomic_DNA"/>
</dbReference>
<dbReference type="Pfam" id="PF00581">
    <property type="entry name" value="Rhodanese"/>
    <property type="match status" value="3"/>
</dbReference>
<comment type="catalytic activity">
    <reaction evidence="3">
        <text>thiosulfate + hydrogen cyanide = thiocyanate + sulfite + 2 H(+)</text>
        <dbReference type="Rhea" id="RHEA:16881"/>
        <dbReference type="ChEBI" id="CHEBI:15378"/>
        <dbReference type="ChEBI" id="CHEBI:17359"/>
        <dbReference type="ChEBI" id="CHEBI:18022"/>
        <dbReference type="ChEBI" id="CHEBI:18407"/>
        <dbReference type="ChEBI" id="CHEBI:33542"/>
        <dbReference type="EC" id="2.8.1.1"/>
    </reaction>
</comment>
<evidence type="ECO:0000259" key="5">
    <source>
        <dbReference type="PROSITE" id="PS50206"/>
    </source>
</evidence>
<gene>
    <name evidence="6" type="ORF">FQB35_11615</name>
</gene>
<evidence type="ECO:0000256" key="2">
    <source>
        <dbReference type="ARBA" id="ARBA00022737"/>
    </source>
</evidence>
<feature type="signal peptide" evidence="4">
    <location>
        <begin position="1"/>
        <end position="21"/>
    </location>
</feature>
<dbReference type="EC" id="2.8.1.1" evidence="1"/>
<dbReference type="PROSITE" id="PS51257">
    <property type="entry name" value="PROKAR_LIPOPROTEIN"/>
    <property type="match status" value="1"/>
</dbReference>
<dbReference type="InterPro" id="IPR001763">
    <property type="entry name" value="Rhodanese-like_dom"/>
</dbReference>
<dbReference type="SUPFAM" id="SSF52821">
    <property type="entry name" value="Rhodanese/Cell cycle control phosphatase"/>
    <property type="match status" value="3"/>
</dbReference>
<keyword evidence="7" id="KW-1185">Reference proteome</keyword>
<dbReference type="CDD" id="cd01448">
    <property type="entry name" value="TST_Repeat_1"/>
    <property type="match status" value="1"/>
</dbReference>
<dbReference type="Proteomes" id="UP000324646">
    <property type="component" value="Chromosome"/>
</dbReference>